<dbReference type="SUPFAM" id="SSF47413">
    <property type="entry name" value="lambda repressor-like DNA-binding domains"/>
    <property type="match status" value="1"/>
</dbReference>
<dbReference type="PROSITE" id="PS50932">
    <property type="entry name" value="HTH_LACI_2"/>
    <property type="match status" value="1"/>
</dbReference>
<dbReference type="CDD" id="cd01575">
    <property type="entry name" value="PBP1_GntR"/>
    <property type="match status" value="1"/>
</dbReference>
<keyword evidence="3" id="KW-0804">Transcription</keyword>
<name>A0A3M0C558_9PROT</name>
<keyword evidence="6" id="KW-1185">Reference proteome</keyword>
<dbReference type="RefSeq" id="WP_121939204.1">
    <property type="nucleotide sequence ID" value="NZ_REFR01000012.1"/>
</dbReference>
<dbReference type="InterPro" id="IPR046335">
    <property type="entry name" value="LacI/GalR-like_sensor"/>
</dbReference>
<evidence type="ECO:0000313" key="5">
    <source>
        <dbReference type="EMBL" id="RMB04954.1"/>
    </source>
</evidence>
<dbReference type="Pfam" id="PF00356">
    <property type="entry name" value="LacI"/>
    <property type="match status" value="1"/>
</dbReference>
<dbReference type="CDD" id="cd01392">
    <property type="entry name" value="HTH_LacI"/>
    <property type="match status" value="1"/>
</dbReference>
<dbReference type="Gene3D" id="1.10.260.40">
    <property type="entry name" value="lambda repressor-like DNA-binding domains"/>
    <property type="match status" value="1"/>
</dbReference>
<evidence type="ECO:0000256" key="1">
    <source>
        <dbReference type="ARBA" id="ARBA00023015"/>
    </source>
</evidence>
<proteinExistence type="predicted"/>
<accession>A0A3M0C558</accession>
<comment type="caution">
    <text evidence="5">The sequence shown here is derived from an EMBL/GenBank/DDBJ whole genome shotgun (WGS) entry which is preliminary data.</text>
</comment>
<dbReference type="GO" id="GO:0003700">
    <property type="term" value="F:DNA-binding transcription factor activity"/>
    <property type="evidence" value="ECO:0007669"/>
    <property type="project" value="TreeGrafter"/>
</dbReference>
<dbReference type="GO" id="GO:0000976">
    <property type="term" value="F:transcription cis-regulatory region binding"/>
    <property type="evidence" value="ECO:0007669"/>
    <property type="project" value="TreeGrafter"/>
</dbReference>
<evidence type="ECO:0000259" key="4">
    <source>
        <dbReference type="PROSITE" id="PS50932"/>
    </source>
</evidence>
<dbReference type="EMBL" id="REFR01000012">
    <property type="protein sequence ID" value="RMB04954.1"/>
    <property type="molecule type" value="Genomic_DNA"/>
</dbReference>
<protein>
    <submittedName>
        <fullName evidence="5">LacI family transcriptional regulator</fullName>
    </submittedName>
</protein>
<dbReference type="AlphaFoldDB" id="A0A3M0C558"/>
<gene>
    <name evidence="5" type="ORF">BXY39_2528</name>
</gene>
<reference evidence="5 6" key="1">
    <citation type="submission" date="2018-10" db="EMBL/GenBank/DDBJ databases">
        <title>Genomic Encyclopedia of Archaeal and Bacterial Type Strains, Phase II (KMG-II): from individual species to whole genera.</title>
        <authorList>
            <person name="Goeker M."/>
        </authorList>
    </citation>
    <scope>NUCLEOTIDE SEQUENCE [LARGE SCALE GENOMIC DNA]</scope>
    <source>
        <strain evidence="5 6">DSM 25217</strain>
    </source>
</reference>
<dbReference type="Gene3D" id="3.40.50.2300">
    <property type="match status" value="2"/>
</dbReference>
<dbReference type="InterPro" id="IPR028082">
    <property type="entry name" value="Peripla_BP_I"/>
</dbReference>
<dbReference type="Proteomes" id="UP000271227">
    <property type="component" value="Unassembled WGS sequence"/>
</dbReference>
<sequence>MTGKNKNPKNTTRRKSGRVRIEDVARLAGVGAMTVSRAINNPQAVSDAKRKAIEAAILETGYVPNLMAGSLASNRSKIIAVLAPLIKTSTFSDILQGMSDTLEDEGYQLLIGSTSYSIEREERLVRAFLSRRADGIVLTGFAHTQNTRKMLEGADVAVVETLELTDAPIDMAVGCSTFRAAADMARHMADKGYRKIGLITPPKAFDARVDPRLKGFVEGLKEAGLPGIEGRQVEAGELSIDAGGRALEQLLAQHPETQAVFCSADMFAIGATLACSRNDWAVPQRVAIAGFGDTDIASQLHPSLTTIRLKGYEIGSTIANLFLRKLSGEDIAQSVWDVGYELIQRESV</sequence>
<keyword evidence="1" id="KW-0805">Transcription regulation</keyword>
<dbReference type="OrthoDB" id="7939625at2"/>
<dbReference type="FunCoup" id="A0A3M0C558">
    <property type="interactions" value="12"/>
</dbReference>
<dbReference type="InterPro" id="IPR000843">
    <property type="entry name" value="HTH_LacI"/>
</dbReference>
<dbReference type="SMART" id="SM00354">
    <property type="entry name" value="HTH_LACI"/>
    <property type="match status" value="1"/>
</dbReference>
<evidence type="ECO:0000313" key="6">
    <source>
        <dbReference type="Proteomes" id="UP000271227"/>
    </source>
</evidence>
<dbReference type="InParanoid" id="A0A3M0C558"/>
<feature type="domain" description="HTH lacI-type" evidence="4">
    <location>
        <begin position="19"/>
        <end position="73"/>
    </location>
</feature>
<dbReference type="SUPFAM" id="SSF53822">
    <property type="entry name" value="Periplasmic binding protein-like I"/>
    <property type="match status" value="1"/>
</dbReference>
<keyword evidence="2" id="KW-0238">DNA-binding</keyword>
<dbReference type="InterPro" id="IPR010982">
    <property type="entry name" value="Lambda_DNA-bd_dom_sf"/>
</dbReference>
<organism evidence="5 6">
    <name type="scientific">Eilatimonas milleporae</name>
    <dbReference type="NCBI Taxonomy" id="911205"/>
    <lineage>
        <taxon>Bacteria</taxon>
        <taxon>Pseudomonadati</taxon>
        <taxon>Pseudomonadota</taxon>
        <taxon>Alphaproteobacteria</taxon>
        <taxon>Kordiimonadales</taxon>
        <taxon>Kordiimonadaceae</taxon>
        <taxon>Eilatimonas</taxon>
    </lineage>
</organism>
<evidence type="ECO:0000256" key="2">
    <source>
        <dbReference type="ARBA" id="ARBA00023125"/>
    </source>
</evidence>
<evidence type="ECO:0000256" key="3">
    <source>
        <dbReference type="ARBA" id="ARBA00023163"/>
    </source>
</evidence>
<dbReference type="PANTHER" id="PTHR30146:SF33">
    <property type="entry name" value="TRANSCRIPTIONAL REGULATOR"/>
    <property type="match status" value="1"/>
</dbReference>
<dbReference type="PROSITE" id="PS00356">
    <property type="entry name" value="HTH_LACI_1"/>
    <property type="match status" value="1"/>
</dbReference>
<dbReference type="PANTHER" id="PTHR30146">
    <property type="entry name" value="LACI-RELATED TRANSCRIPTIONAL REPRESSOR"/>
    <property type="match status" value="1"/>
</dbReference>
<dbReference type="Pfam" id="PF13377">
    <property type="entry name" value="Peripla_BP_3"/>
    <property type="match status" value="1"/>
</dbReference>